<feature type="region of interest" description="Disordered" evidence="1">
    <location>
        <begin position="105"/>
        <end position="166"/>
    </location>
</feature>
<dbReference type="CDD" id="cd14338">
    <property type="entry name" value="UBA_SIK"/>
    <property type="match status" value="1"/>
</dbReference>
<dbReference type="Proteomes" id="UP000708208">
    <property type="component" value="Unassembled WGS sequence"/>
</dbReference>
<dbReference type="Pfam" id="PF23312">
    <property type="entry name" value="UBA_SIK3"/>
    <property type="match status" value="1"/>
</dbReference>
<evidence type="ECO:0000259" key="2">
    <source>
        <dbReference type="PROSITE" id="PS50030"/>
    </source>
</evidence>
<protein>
    <recommendedName>
        <fullName evidence="2">UBA domain-containing protein</fullName>
    </recommendedName>
</protein>
<evidence type="ECO:0000313" key="3">
    <source>
        <dbReference type="EMBL" id="CAG7785674.1"/>
    </source>
</evidence>
<feature type="domain" description="UBA" evidence="2">
    <location>
        <begin position="56"/>
        <end position="96"/>
    </location>
</feature>
<keyword evidence="4" id="KW-1185">Reference proteome</keyword>
<accession>A0A8J2L1R1</accession>
<dbReference type="InterPro" id="IPR015940">
    <property type="entry name" value="UBA"/>
</dbReference>
<name>A0A8J2L1R1_9HEXA</name>
<evidence type="ECO:0000313" key="4">
    <source>
        <dbReference type="Proteomes" id="UP000708208"/>
    </source>
</evidence>
<organism evidence="3 4">
    <name type="scientific">Allacma fusca</name>
    <dbReference type="NCBI Taxonomy" id="39272"/>
    <lineage>
        <taxon>Eukaryota</taxon>
        <taxon>Metazoa</taxon>
        <taxon>Ecdysozoa</taxon>
        <taxon>Arthropoda</taxon>
        <taxon>Hexapoda</taxon>
        <taxon>Collembola</taxon>
        <taxon>Symphypleona</taxon>
        <taxon>Sminthuridae</taxon>
        <taxon>Allacma</taxon>
    </lineage>
</organism>
<comment type="caution">
    <text evidence="3">The sequence shown here is derived from an EMBL/GenBank/DDBJ whole genome shotgun (WGS) entry which is preliminary data.</text>
</comment>
<dbReference type="PROSITE" id="PS50030">
    <property type="entry name" value="UBA"/>
    <property type="match status" value="1"/>
</dbReference>
<dbReference type="OrthoDB" id="193931at2759"/>
<feature type="region of interest" description="Disordered" evidence="1">
    <location>
        <begin position="13"/>
        <end position="43"/>
    </location>
</feature>
<feature type="non-terminal residue" evidence="3">
    <location>
        <position position="1"/>
    </location>
</feature>
<evidence type="ECO:0000256" key="1">
    <source>
        <dbReference type="SAM" id="MobiDB-lite"/>
    </source>
</evidence>
<proteinExistence type="predicted"/>
<feature type="region of interest" description="Disordered" evidence="1">
    <location>
        <begin position="186"/>
        <end position="280"/>
    </location>
</feature>
<gene>
    <name evidence="3" type="ORF">AFUS01_LOCUS24285</name>
</gene>
<dbReference type="InterPro" id="IPR057380">
    <property type="entry name" value="UBA_SIK1/2/3"/>
</dbReference>
<dbReference type="EMBL" id="CAJVCH010300936">
    <property type="protein sequence ID" value="CAG7785674.1"/>
    <property type="molecule type" value="Genomic_DNA"/>
</dbReference>
<feature type="compositionally biased region" description="Polar residues" evidence="1">
    <location>
        <begin position="256"/>
        <end position="267"/>
    </location>
</feature>
<feature type="compositionally biased region" description="Pro residues" evidence="1">
    <location>
        <begin position="28"/>
        <end position="39"/>
    </location>
</feature>
<feature type="compositionally biased region" description="Polar residues" evidence="1">
    <location>
        <begin position="223"/>
        <end position="243"/>
    </location>
</feature>
<sequence>MLMRDPLRRHTIDQVKQHAWMQADRPPRLLPAPGQPPQPNSHKQYLDPGLAPDVLEPNEQIIRLMASLGIDSCRTKESLKQQSYDHHAAIYFLLLERLRQHPGGKLMGSMGRPTPGAVRMLSTDSSTCRKMPRRPSTIAETAMRKMGPGPSSEGMPQQTHGQVPGAAAYSGVPNQDPNFWKVHRQGRAKVGQSQTSSVDEGVADMDSSWEPPDFGGSVGTIDHGSSASSGFVQSIASASTASRNDWKWPAAGCSGYSVQTSSDSPRASGSPGESVHGSST</sequence>
<reference evidence="3" key="1">
    <citation type="submission" date="2021-06" db="EMBL/GenBank/DDBJ databases">
        <authorList>
            <person name="Hodson N. C."/>
            <person name="Mongue J. A."/>
            <person name="Jaron S. K."/>
        </authorList>
    </citation>
    <scope>NUCLEOTIDE SEQUENCE</scope>
</reference>
<dbReference type="AlphaFoldDB" id="A0A8J2L1R1"/>